<evidence type="ECO:0000313" key="3">
    <source>
        <dbReference type="EMBL" id="MEL0538272.1"/>
    </source>
</evidence>
<feature type="domain" description="RNA-binding S4" evidence="2">
    <location>
        <begin position="182"/>
        <end position="251"/>
    </location>
</feature>
<dbReference type="SUPFAM" id="SSF55174">
    <property type="entry name" value="Alpha-L RNA-binding motif"/>
    <property type="match status" value="1"/>
</dbReference>
<protein>
    <submittedName>
        <fullName evidence="3">RNA-binding protein</fullName>
    </submittedName>
</protein>
<accession>A0ABU9EZ70</accession>
<dbReference type="RefSeq" id="WP_123144485.1">
    <property type="nucleotide sequence ID" value="NZ_CP033460.1"/>
</dbReference>
<dbReference type="InterPro" id="IPR040591">
    <property type="entry name" value="RqcP2_RBD"/>
</dbReference>
<evidence type="ECO:0000256" key="1">
    <source>
        <dbReference type="PROSITE-ProRule" id="PRU00182"/>
    </source>
</evidence>
<dbReference type="Pfam" id="PF01479">
    <property type="entry name" value="S4"/>
    <property type="match status" value="1"/>
</dbReference>
<dbReference type="Pfam" id="PF17774">
    <property type="entry name" value="YlmH_RBD"/>
    <property type="match status" value="1"/>
</dbReference>
<reference evidence="3 4" key="1">
    <citation type="submission" date="2024-04" db="EMBL/GenBank/DDBJ databases">
        <title>Staphylococcus debuckii a clinical isolate.</title>
        <authorList>
            <person name="Magnan C."/>
            <person name="Plumet L."/>
            <person name="Morsli M."/>
            <person name="Molle V."/>
            <person name="Lavigne J.-P."/>
        </authorList>
    </citation>
    <scope>NUCLEOTIDE SEQUENCE [LARGE SCALE GENOMIC DNA]</scope>
    <source>
        <strain evidence="3 4">NSD001</strain>
    </source>
</reference>
<dbReference type="Gene3D" id="3.10.290.10">
    <property type="entry name" value="RNA-binding S4 domain"/>
    <property type="match status" value="1"/>
</dbReference>
<evidence type="ECO:0000259" key="2">
    <source>
        <dbReference type="SMART" id="SM00363"/>
    </source>
</evidence>
<dbReference type="PROSITE" id="PS50889">
    <property type="entry name" value="S4"/>
    <property type="match status" value="1"/>
</dbReference>
<sequence>MKIDIYQHFRQEEQPVITMLLDKVNQAERNYAPVLTHFLDPREQYILEVIAGSYPELTLTFNGGSPSSERKRAMIAPEYFSPQEEDFELVLLEVDYPEKFATIDHRNVLGTLMSLSIERDQLGDIIVGDKIQFILTKNIQSYIMLELKRIKNVPVKLHEVPLEDMIQSKEDWTTHQATVSALRLDVVLKEMIRKSRSIAKQYIEKKRIKVNHTIIERPDFQLEPGDLLSIQGHGRARMTEIGHKTKKDKLRIVYETLFK</sequence>
<dbReference type="CDD" id="cd00165">
    <property type="entry name" value="S4"/>
    <property type="match status" value="1"/>
</dbReference>
<keyword evidence="1" id="KW-0694">RNA-binding</keyword>
<dbReference type="Gene3D" id="3.30.1370.160">
    <property type="match status" value="1"/>
</dbReference>
<dbReference type="InterPro" id="IPR036986">
    <property type="entry name" value="S4_RNA-bd_sf"/>
</dbReference>
<proteinExistence type="predicted"/>
<name>A0ABU9EZ70_9STAP</name>
<dbReference type="SMART" id="SM00363">
    <property type="entry name" value="S4"/>
    <property type="match status" value="1"/>
</dbReference>
<dbReference type="EMBL" id="JBBWSC010000005">
    <property type="protein sequence ID" value="MEL0538272.1"/>
    <property type="molecule type" value="Genomic_DNA"/>
</dbReference>
<organism evidence="3 4">
    <name type="scientific">Staphylococcus debuckii</name>
    <dbReference type="NCBI Taxonomy" id="2044912"/>
    <lineage>
        <taxon>Bacteria</taxon>
        <taxon>Bacillati</taxon>
        <taxon>Bacillota</taxon>
        <taxon>Bacilli</taxon>
        <taxon>Bacillales</taxon>
        <taxon>Staphylococcaceae</taxon>
        <taxon>Staphylococcus</taxon>
    </lineage>
</organism>
<dbReference type="InterPro" id="IPR002942">
    <property type="entry name" value="S4_RNA-bd"/>
</dbReference>
<dbReference type="InterPro" id="IPR012677">
    <property type="entry name" value="Nucleotide-bd_a/b_plait_sf"/>
</dbReference>
<dbReference type="Proteomes" id="UP001380601">
    <property type="component" value="Unassembled WGS sequence"/>
</dbReference>
<comment type="caution">
    <text evidence="3">The sequence shown here is derived from an EMBL/GenBank/DDBJ whole genome shotgun (WGS) entry which is preliminary data.</text>
</comment>
<gene>
    <name evidence="3" type="ORF">AADA34_05920</name>
</gene>
<evidence type="ECO:0000313" key="4">
    <source>
        <dbReference type="Proteomes" id="UP001380601"/>
    </source>
</evidence>
<dbReference type="Gene3D" id="3.30.70.330">
    <property type="match status" value="1"/>
</dbReference>
<keyword evidence="4" id="KW-1185">Reference proteome</keyword>